<keyword evidence="1" id="KW-0805">Transcription regulation</keyword>
<evidence type="ECO:0000256" key="1">
    <source>
        <dbReference type="ARBA" id="ARBA00023015"/>
    </source>
</evidence>
<evidence type="ECO:0000313" key="5">
    <source>
        <dbReference type="EMBL" id="MEF2967327.1"/>
    </source>
</evidence>
<comment type="caution">
    <text evidence="5">The sequence shown here is derived from an EMBL/GenBank/DDBJ whole genome shotgun (WGS) entry which is preliminary data.</text>
</comment>
<evidence type="ECO:0000259" key="4">
    <source>
        <dbReference type="PROSITE" id="PS01124"/>
    </source>
</evidence>
<dbReference type="PANTHER" id="PTHR46796">
    <property type="entry name" value="HTH-TYPE TRANSCRIPTIONAL ACTIVATOR RHAS-RELATED"/>
    <property type="match status" value="1"/>
</dbReference>
<evidence type="ECO:0000256" key="3">
    <source>
        <dbReference type="ARBA" id="ARBA00023163"/>
    </source>
</evidence>
<name>A0ABU7VU84_9BACL</name>
<proteinExistence type="predicted"/>
<dbReference type="InterPro" id="IPR046532">
    <property type="entry name" value="DUF6597"/>
</dbReference>
<keyword evidence="3" id="KW-0804">Transcription</keyword>
<evidence type="ECO:0000256" key="2">
    <source>
        <dbReference type="ARBA" id="ARBA00023125"/>
    </source>
</evidence>
<gene>
    <name evidence="5" type="ORF">V3851_15925</name>
</gene>
<sequence length="271" mass="31265">MTKYLPLQPPMLQNELQDARYRYREFSPSLGLRHCVACYWTIDYLASDDSKLHRILPDGCTDIIFDLSSSASSGGAVVSGLMTAFETMNLTGDLSLFGIRFFSHQARQFLRYPVSEFAGYHVYLEDLWGKEAERIEEEVCAAKGIPEVIERVENLLIKLLHKEKNQTDDMLEAGVQYIQASRGKLSIQALAENLNYSERNVRRIFQHELGVSPKQFIDILRFQYLLQELYGSKKTPAHFSETAVKYGYYDQSHFIHAFKRYYGLTPNQVFT</sequence>
<dbReference type="InterPro" id="IPR009057">
    <property type="entry name" value="Homeodomain-like_sf"/>
</dbReference>
<dbReference type="InterPro" id="IPR050204">
    <property type="entry name" value="AraC_XylS_family_regulators"/>
</dbReference>
<evidence type="ECO:0000313" key="6">
    <source>
        <dbReference type="Proteomes" id="UP001306950"/>
    </source>
</evidence>
<dbReference type="Gene3D" id="1.10.10.60">
    <property type="entry name" value="Homeodomain-like"/>
    <property type="match status" value="1"/>
</dbReference>
<keyword evidence="2" id="KW-0238">DNA-binding</keyword>
<dbReference type="EMBL" id="JAZHPZ010000007">
    <property type="protein sequence ID" value="MEF2967327.1"/>
    <property type="molecule type" value="Genomic_DNA"/>
</dbReference>
<dbReference type="SMART" id="SM00342">
    <property type="entry name" value="HTH_ARAC"/>
    <property type="match status" value="1"/>
</dbReference>
<dbReference type="RefSeq" id="WP_331847542.1">
    <property type="nucleotide sequence ID" value="NZ_JAZHPZ010000007.1"/>
</dbReference>
<dbReference type="Pfam" id="PF12833">
    <property type="entry name" value="HTH_18"/>
    <property type="match status" value="1"/>
</dbReference>
<feature type="domain" description="HTH araC/xylS-type" evidence="4">
    <location>
        <begin position="172"/>
        <end position="271"/>
    </location>
</feature>
<dbReference type="InterPro" id="IPR018060">
    <property type="entry name" value="HTH_AraC"/>
</dbReference>
<organism evidence="5 6">
    <name type="scientific">Paenibacillus haidiansis</name>
    <dbReference type="NCBI Taxonomy" id="1574488"/>
    <lineage>
        <taxon>Bacteria</taxon>
        <taxon>Bacillati</taxon>
        <taxon>Bacillota</taxon>
        <taxon>Bacilli</taxon>
        <taxon>Bacillales</taxon>
        <taxon>Paenibacillaceae</taxon>
        <taxon>Paenibacillus</taxon>
    </lineage>
</organism>
<dbReference type="PANTHER" id="PTHR46796:SF13">
    <property type="entry name" value="HTH-TYPE TRANSCRIPTIONAL ACTIVATOR RHAS"/>
    <property type="match status" value="1"/>
</dbReference>
<dbReference type="Pfam" id="PF20240">
    <property type="entry name" value="DUF6597"/>
    <property type="match status" value="1"/>
</dbReference>
<keyword evidence="6" id="KW-1185">Reference proteome</keyword>
<protein>
    <submittedName>
        <fullName evidence="5">Helix-turn-helix transcriptional regulator</fullName>
    </submittedName>
</protein>
<reference evidence="5 6" key="1">
    <citation type="submission" date="2024-02" db="EMBL/GenBank/DDBJ databases">
        <title>A nitrogen-fixing paenibacillus bacterium.</title>
        <authorList>
            <person name="Zhang W.L."/>
            <person name="Chen S.F."/>
        </authorList>
    </citation>
    <scope>NUCLEOTIDE SEQUENCE [LARGE SCALE GENOMIC DNA]</scope>
    <source>
        <strain evidence="5 6">M1</strain>
    </source>
</reference>
<dbReference type="PROSITE" id="PS01124">
    <property type="entry name" value="HTH_ARAC_FAMILY_2"/>
    <property type="match status" value="1"/>
</dbReference>
<accession>A0ABU7VU84</accession>
<dbReference type="SUPFAM" id="SSF46689">
    <property type="entry name" value="Homeodomain-like"/>
    <property type="match status" value="1"/>
</dbReference>
<dbReference type="Proteomes" id="UP001306950">
    <property type="component" value="Unassembled WGS sequence"/>
</dbReference>